<comment type="caution">
    <text evidence="3">The sequence shown here is derived from an EMBL/GenBank/DDBJ whole genome shotgun (WGS) entry which is preliminary data.</text>
</comment>
<dbReference type="Pfam" id="PF00496">
    <property type="entry name" value="SBP_bac_5"/>
    <property type="match status" value="1"/>
</dbReference>
<reference evidence="3 4" key="1">
    <citation type="submission" date="2023-09" db="EMBL/GenBank/DDBJ databases">
        <title>Description of three actinobacteria isolated from air of manufacturing shop in a pharmaceutical factory.</title>
        <authorList>
            <person name="Zhang D.-F."/>
        </authorList>
    </citation>
    <scope>NUCLEOTIDE SEQUENCE [LARGE SCALE GENOMIC DNA]</scope>
    <source>
        <strain evidence="3 4">LY-0111</strain>
    </source>
</reference>
<evidence type="ECO:0000313" key="3">
    <source>
        <dbReference type="EMBL" id="MDR8019806.1"/>
    </source>
</evidence>
<evidence type="ECO:0000259" key="2">
    <source>
        <dbReference type="Pfam" id="PF00496"/>
    </source>
</evidence>
<proteinExistence type="predicted"/>
<dbReference type="Gene3D" id="3.10.105.10">
    <property type="entry name" value="Dipeptide-binding Protein, Domain 3"/>
    <property type="match status" value="1"/>
</dbReference>
<feature type="domain" description="Solute-binding protein family 5" evidence="2">
    <location>
        <begin position="90"/>
        <end position="508"/>
    </location>
</feature>
<dbReference type="Gene3D" id="3.40.190.10">
    <property type="entry name" value="Periplasmic binding protein-like II"/>
    <property type="match status" value="1"/>
</dbReference>
<dbReference type="RefSeq" id="WP_310548797.1">
    <property type="nucleotide sequence ID" value="NZ_JAVKGR010000011.1"/>
</dbReference>
<organism evidence="3 4">
    <name type="scientific">Nesterenkonia aerolata</name>
    <dbReference type="NCBI Taxonomy" id="3074079"/>
    <lineage>
        <taxon>Bacteria</taxon>
        <taxon>Bacillati</taxon>
        <taxon>Actinomycetota</taxon>
        <taxon>Actinomycetes</taxon>
        <taxon>Micrococcales</taxon>
        <taxon>Micrococcaceae</taxon>
        <taxon>Nesterenkonia</taxon>
    </lineage>
</organism>
<feature type="region of interest" description="Disordered" evidence="1">
    <location>
        <begin position="1"/>
        <end position="49"/>
    </location>
</feature>
<name>A0ABU2DTS8_9MICC</name>
<dbReference type="InterPro" id="IPR039424">
    <property type="entry name" value="SBP_5"/>
</dbReference>
<dbReference type="SUPFAM" id="SSF53850">
    <property type="entry name" value="Periplasmic binding protein-like II"/>
    <property type="match status" value="1"/>
</dbReference>
<dbReference type="EMBL" id="JAVKGR010000011">
    <property type="protein sequence ID" value="MDR8019806.1"/>
    <property type="molecule type" value="Genomic_DNA"/>
</dbReference>
<keyword evidence="4" id="KW-1185">Reference proteome</keyword>
<dbReference type="PANTHER" id="PTHR30290">
    <property type="entry name" value="PERIPLASMIC BINDING COMPONENT OF ABC TRANSPORTER"/>
    <property type="match status" value="1"/>
</dbReference>
<dbReference type="Proteomes" id="UP001251870">
    <property type="component" value="Unassembled WGS sequence"/>
</dbReference>
<evidence type="ECO:0000313" key="4">
    <source>
        <dbReference type="Proteomes" id="UP001251870"/>
    </source>
</evidence>
<gene>
    <name evidence="3" type="ORF">RIL96_09565</name>
</gene>
<evidence type="ECO:0000256" key="1">
    <source>
        <dbReference type="SAM" id="MobiDB-lite"/>
    </source>
</evidence>
<sequence>METGASAEVDESVEPSGQAPELEELLDSGDLPALAERIPEDPPVIKGPDGPGEYGGEMVAAMLDNDDDSTIRRYVGYEPLVRWNADWTDELVPGLARDWESSEDGTTYTLHLQEGVRWSDGESFTADDLVFGYRDVISHEELTPGPNEYLVDPQGELGEIEKIDDYTVEITFQNPHGMFLTQMARADDDGMFHRFPRHYLEQFHADFAEDLDEVLEEEGYDEWTELFHEKGGVTLGTGFDSRWMNTELPTLNPWVIDNPAYTGTRVTAERNPYYWKVDEDGNQLPYVDRMVFDVYSDLEALAFRAASGDISFQDRHLDHDFRPLLAESMEENGFSLVDVTTTDMNVMVLNLNLHHEDEDIREIFNEKDFRIGLSHALNREEIIELNYHGQGEAAQAAPREDSPFYHEELATQYTEYDVDLANEYLDRVLPETDDQGRRLGSDGEPFTFEVDVASDRSVEIISALEIAQQHWAEVGVTVEINTMDRDLRNERRDNNSFDANSRDGSAGLQDSILRPRWYMPHGDSSNYAPMWGEYYLDEDNGFAPPEDSLAWDQWEIYDQILAEPDDERRAELMEELLDLSAEAFWTIGLATSANRAGVISDDLRNAPYELYESSAFENPGPAHPESFWWVDPDDAVARDEEEVQEEVDEVDEEDIETEEEADGDEGP</sequence>
<dbReference type="CDD" id="cd08500">
    <property type="entry name" value="PBP2_NikA_DppA_OppA_like_4"/>
    <property type="match status" value="1"/>
</dbReference>
<accession>A0ABU2DTS8</accession>
<feature type="region of interest" description="Disordered" evidence="1">
    <location>
        <begin position="621"/>
        <end position="667"/>
    </location>
</feature>
<protein>
    <submittedName>
        <fullName evidence="3">ABC transporter substrate-binding protein</fullName>
    </submittedName>
</protein>
<dbReference type="InterPro" id="IPR000914">
    <property type="entry name" value="SBP_5_dom"/>
</dbReference>
<feature type="compositionally biased region" description="Acidic residues" evidence="1">
    <location>
        <begin position="631"/>
        <end position="667"/>
    </location>
</feature>
<dbReference type="PANTHER" id="PTHR30290:SF62">
    <property type="entry name" value="OLIGOPEPTIDE ABC TRANSPORTER, PERIPLASMIC OLIGOPEPTIDE-BINDING PROTEIN"/>
    <property type="match status" value="1"/>
</dbReference>